<dbReference type="InterPro" id="IPR032675">
    <property type="entry name" value="LRR_dom_sf"/>
</dbReference>
<dbReference type="InterPro" id="IPR007111">
    <property type="entry name" value="NACHT_NTPase"/>
</dbReference>
<organism evidence="4 5">
    <name type="scientific">Porites evermanni</name>
    <dbReference type="NCBI Taxonomy" id="104178"/>
    <lineage>
        <taxon>Eukaryota</taxon>
        <taxon>Metazoa</taxon>
        <taxon>Cnidaria</taxon>
        <taxon>Anthozoa</taxon>
        <taxon>Hexacorallia</taxon>
        <taxon>Scleractinia</taxon>
        <taxon>Fungiina</taxon>
        <taxon>Poritidae</taxon>
        <taxon>Porites</taxon>
    </lineage>
</organism>
<feature type="non-terminal residue" evidence="4">
    <location>
        <position position="1099"/>
    </location>
</feature>
<keyword evidence="2" id="KW-0067">ATP-binding</keyword>
<evidence type="ECO:0000256" key="2">
    <source>
        <dbReference type="ARBA" id="ARBA00022840"/>
    </source>
</evidence>
<dbReference type="InterPro" id="IPR027417">
    <property type="entry name" value="P-loop_NTPase"/>
</dbReference>
<evidence type="ECO:0000256" key="1">
    <source>
        <dbReference type="ARBA" id="ARBA00022741"/>
    </source>
</evidence>
<feature type="domain" description="NACHT" evidence="3">
    <location>
        <begin position="80"/>
        <end position="203"/>
    </location>
</feature>
<evidence type="ECO:0000313" key="5">
    <source>
        <dbReference type="Proteomes" id="UP001159427"/>
    </source>
</evidence>
<keyword evidence="1" id="KW-0547">Nucleotide-binding</keyword>
<evidence type="ECO:0000259" key="3">
    <source>
        <dbReference type="PROSITE" id="PS50837"/>
    </source>
</evidence>
<dbReference type="PROSITE" id="PS50837">
    <property type="entry name" value="NACHT"/>
    <property type="match status" value="1"/>
</dbReference>
<feature type="non-terminal residue" evidence="4">
    <location>
        <position position="1"/>
    </location>
</feature>
<keyword evidence="5" id="KW-1185">Reference proteome</keyword>
<sequence length="1099" mass="123826">SVSLSPADLDNSVVVKLLKAEYKRRSQLRPLLWESTIELPLEDVYTRLKIVSRRKADFRVDDDEVNVFDIFTALDKGEDFMTLVEGSPGIGKTTFCLKLAYDWACGKIPAECSFPKFELVLLLKCRDIHEGIMETISEQLLPEDIEEKTKERLFCFIKDIHNQEKTLIILDGLDEVPQESEHYVHKLLQRRILSFCYVLATSRQERGIDVRKKFRFGILLEISGFTESDAFEYIRKHFRNVGPLHSLKGESLIKEINENTLLHGLLDNPLNLLLLCVIYEDYEGSLPSSRTELYQVIVLCLLRRYCAKRDLEAPKDSSGLEKQFKESLLTLGELAWICLLSDRYCFREDELAELEKRYNGLVARELGLLYKEERLKRLEPQNEYCFLHKTFQEYVAAAYIAEKLVNQQFNVFEHICFDDFVTKYPEVFIFVSGMLGQKATVLFTQIGEKLKEKGDWDWNKHCREEAATFFTQSLSESGHAEQMAASVCDIIPFPRKILVNDDRSIHNEWFPCVLNACRMFSNLQTPVELYADCFMEYSEDLAIKYIESCSQLTTVCLVIGSLTSSYVGRLCKCFAASASLSEFTLKLKYGTNYDLLVQIGRVLALCPNLTKVTFSFFGSVYSEDFFHALETGVAPLTSVSPVTCSIYPNTWINVAGNFFCPVLVENGLHLKQHLTVNIWGEMSCKSTKALFEVLAPFSITFLKLNVHGNLTSDVANSIARCLEEGKTLSFLSINIWGELTTEGGIVLSRLANSNLSVQVNVHDVRIGPDESNNVLDINIDNPAALKAFFAEVKDTRKKKVSVTINNTNYVIKKWINCLGNALAESTSLTSLDLTVNSCLMDADLGECLGESLLQSTSLKSLSLRINCSNMKEGWQCKMGDCFARMTSLTSLSLELNDYGAVDSFWNRVVGDCLRECTSLKDLSLTFRDNDYLGYDCYGLDNGLAKTTSVNTLSLSIWVNNLFECYSDDFPLLDLLKSLNRGLSLNSSITTLTITVIVNERVFSDWPWIFSDGLSVNKSVTTLNLAINECGAGESDIPGLLLHCGVFEGLAQNTSVTMFNLTLNSSKEVSDDWLPGLCDALKKNTSLTTLGLKVNNHCST</sequence>
<reference evidence="4 5" key="1">
    <citation type="submission" date="2022-05" db="EMBL/GenBank/DDBJ databases">
        <authorList>
            <consortium name="Genoscope - CEA"/>
            <person name="William W."/>
        </authorList>
    </citation>
    <scope>NUCLEOTIDE SEQUENCE [LARGE SCALE GENOMIC DNA]</scope>
</reference>
<dbReference type="Pfam" id="PF05729">
    <property type="entry name" value="NACHT"/>
    <property type="match status" value="1"/>
</dbReference>
<dbReference type="Proteomes" id="UP001159427">
    <property type="component" value="Unassembled WGS sequence"/>
</dbReference>
<gene>
    <name evidence="4" type="ORF">PEVE_00008186</name>
</gene>
<dbReference type="SUPFAM" id="SSF52540">
    <property type="entry name" value="P-loop containing nucleoside triphosphate hydrolases"/>
    <property type="match status" value="1"/>
</dbReference>
<dbReference type="SUPFAM" id="SSF52047">
    <property type="entry name" value="RNI-like"/>
    <property type="match status" value="2"/>
</dbReference>
<name>A0ABN8QYA5_9CNID</name>
<proteinExistence type="predicted"/>
<dbReference type="Gene3D" id="3.80.10.10">
    <property type="entry name" value="Ribonuclease Inhibitor"/>
    <property type="match status" value="2"/>
</dbReference>
<comment type="caution">
    <text evidence="4">The sequence shown here is derived from an EMBL/GenBank/DDBJ whole genome shotgun (WGS) entry which is preliminary data.</text>
</comment>
<dbReference type="Gene3D" id="3.40.50.300">
    <property type="entry name" value="P-loop containing nucleotide triphosphate hydrolases"/>
    <property type="match status" value="1"/>
</dbReference>
<dbReference type="PANTHER" id="PTHR46844">
    <property type="entry name" value="SLR5058 PROTEIN"/>
    <property type="match status" value="1"/>
</dbReference>
<dbReference type="EMBL" id="CALNXI010001556">
    <property type="protein sequence ID" value="CAH3172029.1"/>
    <property type="molecule type" value="Genomic_DNA"/>
</dbReference>
<accession>A0ABN8QYA5</accession>
<protein>
    <recommendedName>
        <fullName evidence="3">NACHT domain-containing protein</fullName>
    </recommendedName>
</protein>
<evidence type="ECO:0000313" key="4">
    <source>
        <dbReference type="EMBL" id="CAH3172029.1"/>
    </source>
</evidence>
<dbReference type="PANTHER" id="PTHR46844:SF1">
    <property type="entry name" value="SLR5058 PROTEIN"/>
    <property type="match status" value="1"/>
</dbReference>